<dbReference type="PANTHER" id="PTHR43081:SF17">
    <property type="entry name" value="BLL5647 PROTEIN"/>
    <property type="match status" value="1"/>
</dbReference>
<evidence type="ECO:0000256" key="4">
    <source>
        <dbReference type="ARBA" id="ARBA00022692"/>
    </source>
</evidence>
<dbReference type="Gene3D" id="3.30.70.1230">
    <property type="entry name" value="Nucleotide cyclase"/>
    <property type="match status" value="1"/>
</dbReference>
<comment type="subcellular location">
    <subcellularLocation>
        <location evidence="1">Cell membrane</location>
        <topology evidence="1">Multi-pass membrane protein</topology>
    </subcellularLocation>
</comment>
<evidence type="ECO:0000313" key="12">
    <source>
        <dbReference type="Proteomes" id="UP000309984"/>
    </source>
</evidence>
<keyword evidence="12" id="KW-1185">Reference proteome</keyword>
<evidence type="ECO:0000256" key="7">
    <source>
        <dbReference type="SAM" id="MobiDB-lite"/>
    </source>
</evidence>
<evidence type="ECO:0000256" key="6">
    <source>
        <dbReference type="ARBA" id="ARBA00023136"/>
    </source>
</evidence>
<name>A0AA94UHJ0_9MYCO</name>
<dbReference type="Proteomes" id="UP000309984">
    <property type="component" value="Unassembled WGS sequence"/>
</dbReference>
<evidence type="ECO:0000259" key="10">
    <source>
        <dbReference type="PROSITE" id="PS50885"/>
    </source>
</evidence>
<dbReference type="AlphaFoldDB" id="A0AA94UHJ0"/>
<evidence type="ECO:0000256" key="5">
    <source>
        <dbReference type="ARBA" id="ARBA00022989"/>
    </source>
</evidence>
<feature type="transmembrane region" description="Helical" evidence="8">
    <location>
        <begin position="44"/>
        <end position="63"/>
    </location>
</feature>
<comment type="caution">
    <text evidence="11">The sequence shown here is derived from an EMBL/GenBank/DDBJ whole genome shotgun (WGS) entry which is preliminary data.</text>
</comment>
<dbReference type="SMART" id="SM00044">
    <property type="entry name" value="CYCc"/>
    <property type="match status" value="1"/>
</dbReference>
<keyword evidence="6 8" id="KW-0472">Membrane</keyword>
<dbReference type="InterPro" id="IPR001054">
    <property type="entry name" value="A/G_cyclase"/>
</dbReference>
<evidence type="ECO:0000256" key="8">
    <source>
        <dbReference type="SAM" id="Phobius"/>
    </source>
</evidence>
<dbReference type="Pfam" id="PF00211">
    <property type="entry name" value="Guanylate_cyc"/>
    <property type="match status" value="1"/>
</dbReference>
<organism evidence="11 12">
    <name type="scientific">Mycolicibacterium phocaicum</name>
    <dbReference type="NCBI Taxonomy" id="319706"/>
    <lineage>
        <taxon>Bacteria</taxon>
        <taxon>Bacillati</taxon>
        <taxon>Actinomycetota</taxon>
        <taxon>Actinomycetes</taxon>
        <taxon>Mycobacteriales</taxon>
        <taxon>Mycobacteriaceae</taxon>
        <taxon>Mycolicibacterium</taxon>
    </lineage>
</organism>
<keyword evidence="4 8" id="KW-0812">Transmembrane</keyword>
<evidence type="ECO:0000259" key="9">
    <source>
        <dbReference type="PROSITE" id="PS50125"/>
    </source>
</evidence>
<dbReference type="PANTHER" id="PTHR43081">
    <property type="entry name" value="ADENYLATE CYCLASE, TERMINAL-DIFFERENTIATION SPECIFIC-RELATED"/>
    <property type="match status" value="1"/>
</dbReference>
<comment type="similarity">
    <text evidence="2">Belongs to the adenylyl cyclase class-3 family.</text>
</comment>
<feature type="transmembrane region" description="Helical" evidence="8">
    <location>
        <begin position="165"/>
        <end position="189"/>
    </location>
</feature>
<feature type="transmembrane region" description="Helical" evidence="8">
    <location>
        <begin position="201"/>
        <end position="223"/>
    </location>
</feature>
<keyword evidence="3" id="KW-1003">Cell membrane</keyword>
<feature type="transmembrane region" description="Helical" evidence="8">
    <location>
        <begin position="119"/>
        <end position="140"/>
    </location>
</feature>
<dbReference type="Pfam" id="PF00672">
    <property type="entry name" value="HAMP"/>
    <property type="match status" value="1"/>
</dbReference>
<proteinExistence type="inferred from homology"/>
<dbReference type="PROSITE" id="PS50885">
    <property type="entry name" value="HAMP"/>
    <property type="match status" value="1"/>
</dbReference>
<reference evidence="11 12" key="1">
    <citation type="submission" date="2018-01" db="EMBL/GenBank/DDBJ databases">
        <title>Comparative genomics of Mycobacterium mucogenicum and Mycobacterium neoaurum clade members emphasizing tRNA and non-coding RNA.</title>
        <authorList>
            <person name="Behra P.R.K."/>
            <person name="Pettersson B.M.F."/>
            <person name="Das S."/>
            <person name="Dasgupta S."/>
            <person name="Kirsebom L.A."/>
        </authorList>
    </citation>
    <scope>NUCLEOTIDE SEQUENCE [LARGE SCALE GENOMIC DNA]</scope>
    <source>
        <strain evidence="11 12">DSM 45104</strain>
    </source>
</reference>
<dbReference type="SUPFAM" id="SSF158472">
    <property type="entry name" value="HAMP domain-like"/>
    <property type="match status" value="1"/>
</dbReference>
<dbReference type="SUPFAM" id="SSF55073">
    <property type="entry name" value="Nucleotide cyclase"/>
    <property type="match status" value="1"/>
</dbReference>
<dbReference type="GO" id="GO:0035556">
    <property type="term" value="P:intracellular signal transduction"/>
    <property type="evidence" value="ECO:0007669"/>
    <property type="project" value="InterPro"/>
</dbReference>
<evidence type="ECO:0000256" key="3">
    <source>
        <dbReference type="ARBA" id="ARBA00022475"/>
    </source>
</evidence>
<accession>A0AA94UHJ0</accession>
<evidence type="ECO:0000256" key="2">
    <source>
        <dbReference type="ARBA" id="ARBA00005381"/>
    </source>
</evidence>
<evidence type="ECO:0000313" key="11">
    <source>
        <dbReference type="EMBL" id="TLH68334.1"/>
    </source>
</evidence>
<protein>
    <submittedName>
        <fullName evidence="11">Adenylate/guanylate cyclase domain-containing protein</fullName>
    </submittedName>
</protein>
<dbReference type="GO" id="GO:0006171">
    <property type="term" value="P:cAMP biosynthetic process"/>
    <property type="evidence" value="ECO:0007669"/>
    <property type="project" value="TreeGrafter"/>
</dbReference>
<dbReference type="InterPro" id="IPR050697">
    <property type="entry name" value="Adenylyl/Guanylyl_Cyclase_3/4"/>
</dbReference>
<dbReference type="PROSITE" id="PS50125">
    <property type="entry name" value="GUANYLATE_CYCLASE_2"/>
    <property type="match status" value="1"/>
</dbReference>
<dbReference type="EMBL" id="POTM01000031">
    <property type="protein sequence ID" value="TLH68334.1"/>
    <property type="molecule type" value="Genomic_DNA"/>
</dbReference>
<dbReference type="InterPro" id="IPR029787">
    <property type="entry name" value="Nucleotide_cyclase"/>
</dbReference>
<dbReference type="SMART" id="SM00304">
    <property type="entry name" value="HAMP"/>
    <property type="match status" value="1"/>
</dbReference>
<dbReference type="GO" id="GO:0005886">
    <property type="term" value="C:plasma membrane"/>
    <property type="evidence" value="ECO:0007669"/>
    <property type="project" value="UniProtKB-SubCell"/>
</dbReference>
<keyword evidence="5 8" id="KW-1133">Transmembrane helix</keyword>
<dbReference type="Gene3D" id="6.10.340.10">
    <property type="match status" value="1"/>
</dbReference>
<dbReference type="GO" id="GO:0004016">
    <property type="term" value="F:adenylate cyclase activity"/>
    <property type="evidence" value="ECO:0007669"/>
    <property type="project" value="UniProtKB-ARBA"/>
</dbReference>
<dbReference type="CDD" id="cd07302">
    <property type="entry name" value="CHD"/>
    <property type="match status" value="1"/>
</dbReference>
<evidence type="ECO:0000256" key="1">
    <source>
        <dbReference type="ARBA" id="ARBA00004651"/>
    </source>
</evidence>
<dbReference type="CDD" id="cd06225">
    <property type="entry name" value="HAMP"/>
    <property type="match status" value="1"/>
</dbReference>
<feature type="domain" description="HAMP" evidence="10">
    <location>
        <begin position="227"/>
        <end position="279"/>
    </location>
</feature>
<feature type="domain" description="Guanylate cyclase" evidence="9">
    <location>
        <begin position="311"/>
        <end position="434"/>
    </location>
</feature>
<feature type="compositionally biased region" description="Low complexity" evidence="7">
    <location>
        <begin position="463"/>
        <end position="476"/>
    </location>
</feature>
<feature type="region of interest" description="Disordered" evidence="7">
    <location>
        <begin position="461"/>
        <end position="484"/>
    </location>
</feature>
<dbReference type="InterPro" id="IPR003660">
    <property type="entry name" value="HAMP_dom"/>
</dbReference>
<sequence length="484" mass="51289">MALRYTVGFTFAYLLTTAEVVATVVSLCAETHSAASSLLSRANLLPLVAVVTLGTLVVAIGSYRSIVDSARWYAAAAIPDQAQRRRAVTVVQRQAALSAVVWAIGGATLITTNHQPIPATLLAMTAIFGAMSTLSTGMLFTQRGYRPLAAAATQDYLGRAGTPGVLARLVIMWVMNSALPSLFIAVLIICRHMGWFMPKSASVDIPVVVVAAVSVALGLRALMVVSLSISDPVRDVVEAMAEVERGQIGRTVPVYEQSEIGRLQSGFNRMVTGLLERDRLRDLFGRHVGPDVARLALSSDKPVAGEVRDVAVLFIDLTNSTRMAETMAPADIAAVLNDFFRIVVAAVDQHGGLINKFQGDAALAIYGAPLRSDTAAADALATARTLGVALQQLPVIDFGIGVSAGSVFAGNIGAENRYEYTVIGDPVNEAARLADVAKKEPHRTLASDAAISLCDNAERGHWRSSGSRMLRGRSSLTHTSVPID</sequence>
<gene>
    <name evidence="11" type="ORF">C1S79_12795</name>
</gene>